<organism evidence="3 4">
    <name type="scientific">Cryptosporangium phraense</name>
    <dbReference type="NCBI Taxonomy" id="2593070"/>
    <lineage>
        <taxon>Bacteria</taxon>
        <taxon>Bacillati</taxon>
        <taxon>Actinomycetota</taxon>
        <taxon>Actinomycetes</taxon>
        <taxon>Cryptosporangiales</taxon>
        <taxon>Cryptosporangiaceae</taxon>
        <taxon>Cryptosporangium</taxon>
    </lineage>
</organism>
<dbReference type="Proteomes" id="UP000317982">
    <property type="component" value="Unassembled WGS sequence"/>
</dbReference>
<reference evidence="3 4" key="1">
    <citation type="submission" date="2019-07" db="EMBL/GenBank/DDBJ databases">
        <title>Cryptosporangium phraense sp. nov., isolated from plant litter.</title>
        <authorList>
            <person name="Suriyachadkun C."/>
        </authorList>
    </citation>
    <scope>NUCLEOTIDE SEQUENCE [LARGE SCALE GENOMIC DNA]</scope>
    <source>
        <strain evidence="3 4">A-T 5661</strain>
    </source>
</reference>
<gene>
    <name evidence="3" type="ORF">FL583_09500</name>
</gene>
<dbReference type="EMBL" id="VIRS01000005">
    <property type="protein sequence ID" value="TQS45467.1"/>
    <property type="molecule type" value="Genomic_DNA"/>
</dbReference>
<dbReference type="Gene3D" id="3.40.50.2300">
    <property type="match status" value="1"/>
</dbReference>
<dbReference type="InParanoid" id="A0A545AVW1"/>
<sequence length="75" mass="7873">MLKPDGPAATEAILSSGPAVRVLLLTPFDSDEYVHRALAAGASGLLLESLPPKELIAAARGWRRVRPAARLTGGR</sequence>
<dbReference type="PROSITE" id="PS50110">
    <property type="entry name" value="RESPONSE_REGULATORY"/>
    <property type="match status" value="1"/>
</dbReference>
<name>A0A545AVW1_9ACTN</name>
<protein>
    <submittedName>
        <fullName evidence="3">Response regulator transcription factor</fullName>
    </submittedName>
</protein>
<evidence type="ECO:0000313" key="3">
    <source>
        <dbReference type="EMBL" id="TQS45467.1"/>
    </source>
</evidence>
<keyword evidence="4" id="KW-1185">Reference proteome</keyword>
<proteinExistence type="predicted"/>
<accession>A0A545AVW1</accession>
<dbReference type="SUPFAM" id="SSF52172">
    <property type="entry name" value="CheY-like"/>
    <property type="match status" value="1"/>
</dbReference>
<feature type="domain" description="Response regulatory" evidence="2">
    <location>
        <begin position="1"/>
        <end position="63"/>
    </location>
</feature>
<dbReference type="InterPro" id="IPR011006">
    <property type="entry name" value="CheY-like_superfamily"/>
</dbReference>
<comment type="caution">
    <text evidence="3">The sequence shown here is derived from an EMBL/GenBank/DDBJ whole genome shotgun (WGS) entry which is preliminary data.</text>
</comment>
<dbReference type="InterPro" id="IPR001789">
    <property type="entry name" value="Sig_transdc_resp-reg_receiver"/>
</dbReference>
<evidence type="ECO:0000256" key="1">
    <source>
        <dbReference type="PROSITE-ProRule" id="PRU00169"/>
    </source>
</evidence>
<evidence type="ECO:0000313" key="4">
    <source>
        <dbReference type="Proteomes" id="UP000317982"/>
    </source>
</evidence>
<comment type="caution">
    <text evidence="1">Lacks conserved residue(s) required for the propagation of feature annotation.</text>
</comment>
<evidence type="ECO:0000259" key="2">
    <source>
        <dbReference type="PROSITE" id="PS50110"/>
    </source>
</evidence>
<dbReference type="OrthoDB" id="9808843at2"/>
<dbReference type="GO" id="GO:0000160">
    <property type="term" value="P:phosphorelay signal transduction system"/>
    <property type="evidence" value="ECO:0007669"/>
    <property type="project" value="InterPro"/>
</dbReference>
<dbReference type="AlphaFoldDB" id="A0A545AVW1"/>